<dbReference type="SUPFAM" id="SSF52266">
    <property type="entry name" value="SGNH hydrolase"/>
    <property type="match status" value="1"/>
</dbReference>
<feature type="domain" description="SGNH hydrolase-type esterase" evidence="1">
    <location>
        <begin position="56"/>
        <end position="248"/>
    </location>
</feature>
<dbReference type="Pfam" id="PF13472">
    <property type="entry name" value="Lipase_GDSL_2"/>
    <property type="match status" value="1"/>
</dbReference>
<accession>A0A1C7EGF8</accession>
<evidence type="ECO:0000259" key="1">
    <source>
        <dbReference type="Pfam" id="PF13472"/>
    </source>
</evidence>
<evidence type="ECO:0000313" key="3">
    <source>
        <dbReference type="Proteomes" id="UP000092495"/>
    </source>
</evidence>
<reference evidence="2" key="1">
    <citation type="submission" date="2016-10" db="EMBL/GenBank/DDBJ databases">
        <authorList>
            <person name="See-Too W.S."/>
        </authorList>
    </citation>
    <scope>NUCLEOTIDE SEQUENCE</scope>
    <source>
        <strain evidence="2">DSM 22276</strain>
    </source>
</reference>
<name>A0A1C7EGF8_9BACL</name>
<dbReference type="KEGG" id="pdg:BCM40_07130"/>
<dbReference type="InterPro" id="IPR051532">
    <property type="entry name" value="Ester_Hydrolysis_Enzymes"/>
</dbReference>
<dbReference type="InterPro" id="IPR036514">
    <property type="entry name" value="SGNH_hydro_sf"/>
</dbReference>
<dbReference type="OrthoDB" id="252349at2"/>
<dbReference type="PROSITE" id="PS51257">
    <property type="entry name" value="PROKAR_LIPOPROTEIN"/>
    <property type="match status" value="1"/>
</dbReference>
<evidence type="ECO:0000313" key="2">
    <source>
        <dbReference type="EMBL" id="ANU23153.1"/>
    </source>
</evidence>
<proteinExistence type="predicted"/>
<dbReference type="STRING" id="414778.BCM40_07130"/>
<organism evidence="2 3">
    <name type="scientific">Planococcus donghaensis</name>
    <dbReference type="NCBI Taxonomy" id="414778"/>
    <lineage>
        <taxon>Bacteria</taxon>
        <taxon>Bacillati</taxon>
        <taxon>Bacillota</taxon>
        <taxon>Bacilli</taxon>
        <taxon>Bacillales</taxon>
        <taxon>Caryophanaceae</taxon>
        <taxon>Planococcus</taxon>
    </lineage>
</organism>
<dbReference type="Proteomes" id="UP000092495">
    <property type="component" value="Chromosome"/>
</dbReference>
<dbReference type="RefSeq" id="WP_065526196.1">
    <property type="nucleotide sequence ID" value="NZ_CP016543.2"/>
</dbReference>
<dbReference type="InterPro" id="IPR013830">
    <property type="entry name" value="SGNH_hydro"/>
</dbReference>
<sequence>MKRILLLIVILSMGIVAGCSPTFIFGNEKAEPRNEPSIGSYTVPPNFKPQAVIITALGDSLSQGVGDEEELGGYTGRLAAEIQTWQGIEGVAVENTAKRGRRSDQLLAMFQQGKLTGPITEADYLTMTIGGNDVMRIVKRDLFSLNIEAFDDELVLYENRFDTIFTSIRAINPTVPIVMMGIYNPFSLVTDEVEEFDQIIDSFNQVMKERVEEDPQACFVPVSDLFIGNKNLVYHSDFFHPNSKGYDLMTKRMLKRMEECGLSYEE</sequence>
<dbReference type="GO" id="GO:0004622">
    <property type="term" value="F:phosphatidylcholine lysophospholipase activity"/>
    <property type="evidence" value="ECO:0007669"/>
    <property type="project" value="TreeGrafter"/>
</dbReference>
<dbReference type="AlphaFoldDB" id="A0A1C7EGF8"/>
<protein>
    <submittedName>
        <fullName evidence="2">GDSL family lipase</fullName>
    </submittedName>
</protein>
<dbReference type="PANTHER" id="PTHR30383:SF27">
    <property type="entry name" value="SPORE GERMINATION LIPASE LIPC"/>
    <property type="match status" value="1"/>
</dbReference>
<keyword evidence="3" id="KW-1185">Reference proteome</keyword>
<dbReference type="PANTHER" id="PTHR30383">
    <property type="entry name" value="THIOESTERASE 1/PROTEASE 1/LYSOPHOSPHOLIPASE L1"/>
    <property type="match status" value="1"/>
</dbReference>
<gene>
    <name evidence="2" type="ORF">BCM40_07130</name>
</gene>
<dbReference type="Gene3D" id="3.40.50.1110">
    <property type="entry name" value="SGNH hydrolase"/>
    <property type="match status" value="1"/>
</dbReference>
<dbReference type="EMBL" id="CP016543">
    <property type="protein sequence ID" value="ANU23153.1"/>
    <property type="molecule type" value="Genomic_DNA"/>
</dbReference>